<sequence>MAGYFDETSHEDWSLDECPGNRLKIRAIFASFEGNKRERDYSTGTEKKSRNCTACRNKVKKFARAYQIHLTTVDRKQKESTPNKDEESIPAENFFIMNFKRHACSDSENETEKVDDDSGLEEIINFKDFSLWINTCNGKRWCLNNGENLCNPGNWLKSKNLQEHIVIVANFHKNIANDLTTVDRKRKESTPNKDEELTPAEV</sequence>
<evidence type="ECO:0000313" key="1">
    <source>
        <dbReference type="EMBL" id="RIB28543.1"/>
    </source>
</evidence>
<proteinExistence type="predicted"/>
<accession>A0A397W8A4</accession>
<comment type="caution">
    <text evidence="1">The sequence shown here is derived from an EMBL/GenBank/DDBJ whole genome shotgun (WGS) entry which is preliminary data.</text>
</comment>
<name>A0A397W8A4_9GLOM</name>
<dbReference type="Proteomes" id="UP000266673">
    <property type="component" value="Unassembled WGS sequence"/>
</dbReference>
<protein>
    <submittedName>
        <fullName evidence="1">Uncharacterized protein</fullName>
    </submittedName>
</protein>
<gene>
    <name evidence="1" type="ORF">C2G38_2028450</name>
</gene>
<dbReference type="OrthoDB" id="10626920at2759"/>
<dbReference type="EMBL" id="QKWP01000062">
    <property type="protein sequence ID" value="RIB28543.1"/>
    <property type="molecule type" value="Genomic_DNA"/>
</dbReference>
<keyword evidence="2" id="KW-1185">Reference proteome</keyword>
<reference evidence="1 2" key="1">
    <citation type="submission" date="2018-06" db="EMBL/GenBank/DDBJ databases">
        <title>Comparative genomics reveals the genomic features of Rhizophagus irregularis, R. cerebriforme, R. diaphanum and Gigaspora rosea, and their symbiotic lifestyle signature.</title>
        <authorList>
            <person name="Morin E."/>
            <person name="San Clemente H."/>
            <person name="Chen E.C.H."/>
            <person name="De La Providencia I."/>
            <person name="Hainaut M."/>
            <person name="Kuo A."/>
            <person name="Kohler A."/>
            <person name="Murat C."/>
            <person name="Tang N."/>
            <person name="Roy S."/>
            <person name="Loubradou J."/>
            <person name="Henrissat B."/>
            <person name="Grigoriev I.V."/>
            <person name="Corradi N."/>
            <person name="Roux C."/>
            <person name="Martin F.M."/>
        </authorList>
    </citation>
    <scope>NUCLEOTIDE SEQUENCE [LARGE SCALE GENOMIC DNA]</scope>
    <source>
        <strain evidence="1 2">DAOM 194757</strain>
    </source>
</reference>
<organism evidence="1 2">
    <name type="scientific">Gigaspora rosea</name>
    <dbReference type="NCBI Taxonomy" id="44941"/>
    <lineage>
        <taxon>Eukaryota</taxon>
        <taxon>Fungi</taxon>
        <taxon>Fungi incertae sedis</taxon>
        <taxon>Mucoromycota</taxon>
        <taxon>Glomeromycotina</taxon>
        <taxon>Glomeromycetes</taxon>
        <taxon>Diversisporales</taxon>
        <taxon>Gigasporaceae</taxon>
        <taxon>Gigaspora</taxon>
    </lineage>
</organism>
<evidence type="ECO:0000313" key="2">
    <source>
        <dbReference type="Proteomes" id="UP000266673"/>
    </source>
</evidence>
<dbReference type="AlphaFoldDB" id="A0A397W8A4"/>